<dbReference type="RefSeq" id="WP_191259847.1">
    <property type="nucleotide sequence ID" value="NZ_BNAY01000016.1"/>
</dbReference>
<accession>A0ABQ3MAC6</accession>
<comment type="caution">
    <text evidence="1">The sequence shown here is derived from an EMBL/GenBank/DDBJ whole genome shotgun (WGS) entry which is preliminary data.</text>
</comment>
<sequence length="103" mass="11806">MSDEHSKKACDDRPRSVDELAFDPQWRITRSSRSRRWVTAEYRATDPEDPWVIGLTPIAHDLVAAILWKGDIVTEHERGSETAMCELARRWIARLGEQSFGPA</sequence>
<gene>
    <name evidence="1" type="ORF">GCM10017790_82380</name>
</gene>
<organism evidence="1 2">
    <name type="scientific">Amycolatopsis oliviviridis</name>
    <dbReference type="NCBI Taxonomy" id="1471590"/>
    <lineage>
        <taxon>Bacteria</taxon>
        <taxon>Bacillati</taxon>
        <taxon>Actinomycetota</taxon>
        <taxon>Actinomycetes</taxon>
        <taxon>Pseudonocardiales</taxon>
        <taxon>Pseudonocardiaceae</taxon>
        <taxon>Amycolatopsis</taxon>
    </lineage>
</organism>
<reference evidence="2" key="1">
    <citation type="journal article" date="2019" name="Int. J. Syst. Evol. Microbiol.">
        <title>The Global Catalogue of Microorganisms (GCM) 10K type strain sequencing project: providing services to taxonomists for standard genome sequencing and annotation.</title>
        <authorList>
            <consortium name="The Broad Institute Genomics Platform"/>
            <consortium name="The Broad Institute Genome Sequencing Center for Infectious Disease"/>
            <person name="Wu L."/>
            <person name="Ma J."/>
        </authorList>
    </citation>
    <scope>NUCLEOTIDE SEQUENCE [LARGE SCALE GENOMIC DNA]</scope>
    <source>
        <strain evidence="2">CGMCC 4.7683</strain>
    </source>
</reference>
<keyword evidence="2" id="KW-1185">Reference proteome</keyword>
<evidence type="ECO:0000313" key="2">
    <source>
        <dbReference type="Proteomes" id="UP000635387"/>
    </source>
</evidence>
<dbReference type="Proteomes" id="UP000635387">
    <property type="component" value="Unassembled WGS sequence"/>
</dbReference>
<dbReference type="EMBL" id="BNAY01000016">
    <property type="protein sequence ID" value="GHH37705.1"/>
    <property type="molecule type" value="Genomic_DNA"/>
</dbReference>
<protein>
    <submittedName>
        <fullName evidence="1">Uncharacterized protein</fullName>
    </submittedName>
</protein>
<name>A0ABQ3MAC6_9PSEU</name>
<proteinExistence type="predicted"/>
<evidence type="ECO:0000313" key="1">
    <source>
        <dbReference type="EMBL" id="GHH37705.1"/>
    </source>
</evidence>